<dbReference type="RefSeq" id="WP_390229254.1">
    <property type="nucleotide sequence ID" value="NZ_JBHSCN010000005.1"/>
</dbReference>
<evidence type="ECO:0000313" key="6">
    <source>
        <dbReference type="Proteomes" id="UP001595900"/>
    </source>
</evidence>
<dbReference type="InterPro" id="IPR036388">
    <property type="entry name" value="WH-like_DNA-bd_sf"/>
</dbReference>
<feature type="domain" description="HTH luxR-type" evidence="4">
    <location>
        <begin position="832"/>
        <end position="897"/>
    </location>
</feature>
<dbReference type="PANTHER" id="PTHR44688">
    <property type="entry name" value="DNA-BINDING TRANSCRIPTIONAL ACTIVATOR DEVR_DOSR"/>
    <property type="match status" value="1"/>
</dbReference>
<sequence>MAELTLDAVRRDALEYLRSGTSVNLRGLPGSGRSSLLRSIADALEAAGWLVVRVSGNSALADRPLEALALADLGPSAAGRTRITVSSAVEALRRALEGRNSVVVADDADLLDDASVGAISAAIDVGGATRVPLLSSESTARKPARLSLAALVHPGVQLSMPPVSFEDSVQIVRASCDGRQIPSDVVALMHARAGGLPGLIAMIASTAQRRGLIPQNDGAWSAGARLWTPELSHAVAPFLQGLEPAALDGITALALVGTVDIDVAQRLIGWEELEALDDRGLLTLTDAPSGVLVGVYPPLLAEFLHDDRISARRLRVLGSVSERLARADAPGQVQVQTRLADPMNARAALGGGGDREQANVVLNRLVFEKRTAESLVLRAEWQRRGDAASALNYALSLLVRGFDLDEAERVLSTPVAPADLEGRALLTVWRALLIAYAHHDLAAAEALLDEVRPTVGAWSRLLDANRRHLRLFLDRAQSAGAAGALPVQPGGASSNVAPPVAPPVVQPVAPPVAQPVVPPIAPLVAEFERQLRAEELIAAGFPERALAVLDESAPADLTDPIIREGMDAVRGVALVVAGRLDEAERWARPRYDDGLATLDPASIISHGYVLTLVYFLRGDEDVLREHIGPLLALGYTPLRYSHYKLGTLVVATRLAARSGRAAVVRSLAEQVAAIGLRRGPFPVMVADLAWAHADLVTGRDVIDVADELWHAFEDLAARDYPVTAAATGLRSIETSPQASRAADVAALAARCESELVSMIARYCVALSSDDAALQLREAAALAGAGYLGFGLRLRVAAVGLLGDDDPAAQNEAQQLRADLEQAGPGYRYLANGLAPAAQLTARERQLANLAAQGFSNQDIAERLRLSVRTVENHLSRSFRKLGIDSREALAAALLKNGV</sequence>
<keyword evidence="6" id="KW-1185">Reference proteome</keyword>
<dbReference type="Gene3D" id="1.10.10.10">
    <property type="entry name" value="Winged helix-like DNA-binding domain superfamily/Winged helix DNA-binding domain"/>
    <property type="match status" value="1"/>
</dbReference>
<evidence type="ECO:0000256" key="1">
    <source>
        <dbReference type="ARBA" id="ARBA00023015"/>
    </source>
</evidence>
<organism evidence="5 6">
    <name type="scientific">Gryllotalpicola reticulitermitis</name>
    <dbReference type="NCBI Taxonomy" id="1184153"/>
    <lineage>
        <taxon>Bacteria</taxon>
        <taxon>Bacillati</taxon>
        <taxon>Actinomycetota</taxon>
        <taxon>Actinomycetes</taxon>
        <taxon>Micrococcales</taxon>
        <taxon>Microbacteriaceae</taxon>
        <taxon>Gryllotalpicola</taxon>
    </lineage>
</organism>
<comment type="caution">
    <text evidence="5">The sequence shown here is derived from an EMBL/GenBank/DDBJ whole genome shotgun (WGS) entry which is preliminary data.</text>
</comment>
<dbReference type="InterPro" id="IPR003593">
    <property type="entry name" value="AAA+_ATPase"/>
</dbReference>
<evidence type="ECO:0000259" key="4">
    <source>
        <dbReference type="PROSITE" id="PS50043"/>
    </source>
</evidence>
<dbReference type="PROSITE" id="PS00622">
    <property type="entry name" value="HTH_LUXR_1"/>
    <property type="match status" value="1"/>
</dbReference>
<dbReference type="PRINTS" id="PR00038">
    <property type="entry name" value="HTHLUXR"/>
</dbReference>
<evidence type="ECO:0000313" key="5">
    <source>
        <dbReference type="EMBL" id="MFC4244164.1"/>
    </source>
</evidence>
<reference evidence="6" key="1">
    <citation type="journal article" date="2019" name="Int. J. Syst. Evol. Microbiol.">
        <title>The Global Catalogue of Microorganisms (GCM) 10K type strain sequencing project: providing services to taxonomists for standard genome sequencing and annotation.</title>
        <authorList>
            <consortium name="The Broad Institute Genomics Platform"/>
            <consortium name="The Broad Institute Genome Sequencing Center for Infectious Disease"/>
            <person name="Wu L."/>
            <person name="Ma J."/>
        </authorList>
    </citation>
    <scope>NUCLEOTIDE SEQUENCE [LARGE SCALE GENOMIC DNA]</scope>
    <source>
        <strain evidence="6">CGMCC 1.10363</strain>
    </source>
</reference>
<proteinExistence type="predicted"/>
<dbReference type="InterPro" id="IPR027417">
    <property type="entry name" value="P-loop_NTPase"/>
</dbReference>
<dbReference type="Pfam" id="PF00196">
    <property type="entry name" value="GerE"/>
    <property type="match status" value="1"/>
</dbReference>
<dbReference type="SMART" id="SM00421">
    <property type="entry name" value="HTH_LUXR"/>
    <property type="match status" value="1"/>
</dbReference>
<dbReference type="Proteomes" id="UP001595900">
    <property type="component" value="Unassembled WGS sequence"/>
</dbReference>
<keyword evidence="3" id="KW-0804">Transcription</keyword>
<dbReference type="EMBL" id="JBHSCN010000005">
    <property type="protein sequence ID" value="MFC4244164.1"/>
    <property type="molecule type" value="Genomic_DNA"/>
</dbReference>
<name>A0ABV8QAB6_9MICO</name>
<gene>
    <name evidence="5" type="ORF">ACFOYW_12340</name>
</gene>
<dbReference type="PROSITE" id="PS50043">
    <property type="entry name" value="HTH_LUXR_2"/>
    <property type="match status" value="1"/>
</dbReference>
<keyword evidence="2" id="KW-0238">DNA-binding</keyword>
<dbReference type="InterPro" id="IPR000792">
    <property type="entry name" value="Tscrpt_reg_LuxR_C"/>
</dbReference>
<dbReference type="SUPFAM" id="SSF52540">
    <property type="entry name" value="P-loop containing nucleoside triphosphate hydrolases"/>
    <property type="match status" value="1"/>
</dbReference>
<evidence type="ECO:0000256" key="2">
    <source>
        <dbReference type="ARBA" id="ARBA00023125"/>
    </source>
</evidence>
<keyword evidence="1" id="KW-0805">Transcription regulation</keyword>
<dbReference type="SMART" id="SM00382">
    <property type="entry name" value="AAA"/>
    <property type="match status" value="1"/>
</dbReference>
<dbReference type="CDD" id="cd06170">
    <property type="entry name" value="LuxR_C_like"/>
    <property type="match status" value="1"/>
</dbReference>
<dbReference type="InterPro" id="IPR016032">
    <property type="entry name" value="Sig_transdc_resp-reg_C-effctor"/>
</dbReference>
<evidence type="ECO:0000256" key="3">
    <source>
        <dbReference type="ARBA" id="ARBA00023163"/>
    </source>
</evidence>
<dbReference type="PANTHER" id="PTHR44688:SF16">
    <property type="entry name" value="DNA-BINDING TRANSCRIPTIONAL ACTIVATOR DEVR_DOSR"/>
    <property type="match status" value="1"/>
</dbReference>
<dbReference type="SUPFAM" id="SSF46894">
    <property type="entry name" value="C-terminal effector domain of the bipartite response regulators"/>
    <property type="match status" value="1"/>
</dbReference>
<protein>
    <submittedName>
        <fullName evidence="5">LuxR C-terminal-related transcriptional regulator</fullName>
    </submittedName>
</protein>
<accession>A0ABV8QAB6</accession>